<keyword evidence="1" id="KW-0732">Signal</keyword>
<dbReference type="Proteomes" id="UP000035680">
    <property type="component" value="Unassembled WGS sequence"/>
</dbReference>
<protein>
    <submittedName>
        <fullName evidence="3">Plasmodium yoelii subtelomeric region (PYST-C1)</fullName>
    </submittedName>
</protein>
<feature type="chain" id="PRO_5005329563" evidence="1">
    <location>
        <begin position="23"/>
        <end position="132"/>
    </location>
</feature>
<proteinExistence type="predicted"/>
<reference evidence="3" key="2">
    <citation type="submission" date="2015-08" db="UniProtKB">
        <authorList>
            <consortium name="WormBaseParasite"/>
        </authorList>
    </citation>
    <scope>IDENTIFICATION</scope>
</reference>
<evidence type="ECO:0000313" key="2">
    <source>
        <dbReference type="Proteomes" id="UP000035680"/>
    </source>
</evidence>
<name>A0A0K0FET8_STRVS</name>
<organism evidence="2 3">
    <name type="scientific">Strongyloides venezuelensis</name>
    <name type="common">Threadworm</name>
    <dbReference type="NCBI Taxonomy" id="75913"/>
    <lineage>
        <taxon>Eukaryota</taxon>
        <taxon>Metazoa</taxon>
        <taxon>Ecdysozoa</taxon>
        <taxon>Nematoda</taxon>
        <taxon>Chromadorea</taxon>
        <taxon>Rhabditida</taxon>
        <taxon>Tylenchina</taxon>
        <taxon>Panagrolaimomorpha</taxon>
        <taxon>Strongyloidoidea</taxon>
        <taxon>Strongyloididae</taxon>
        <taxon>Strongyloides</taxon>
    </lineage>
</organism>
<reference evidence="2" key="1">
    <citation type="submission" date="2014-07" db="EMBL/GenBank/DDBJ databases">
        <authorList>
            <person name="Martin A.A"/>
            <person name="De Silva N."/>
        </authorList>
    </citation>
    <scope>NUCLEOTIDE SEQUENCE</scope>
</reference>
<evidence type="ECO:0000256" key="1">
    <source>
        <dbReference type="SAM" id="SignalP"/>
    </source>
</evidence>
<feature type="signal peptide" evidence="1">
    <location>
        <begin position="1"/>
        <end position="22"/>
    </location>
</feature>
<sequence length="132" mass="14573">MKSLIYSFSVFVLLLLINITYNLNINNALDSSIFEIEDDKNSQFKRQASRNLNETHIQLCNKTYSDKFGGLGGLTSIDKTGSELNGGGMNSTDYTYKNKTDSTSGGCFLRFTSFVNNSEPVCKVFSCGGVTF</sequence>
<dbReference type="WBParaSite" id="SVE_0737500.1">
    <property type="protein sequence ID" value="SVE_0737500.1"/>
    <property type="gene ID" value="SVE_0737500"/>
</dbReference>
<evidence type="ECO:0000313" key="3">
    <source>
        <dbReference type="WBParaSite" id="SVE_0737500.1"/>
    </source>
</evidence>
<keyword evidence="2" id="KW-1185">Reference proteome</keyword>
<dbReference type="AlphaFoldDB" id="A0A0K0FET8"/>
<accession>A0A0K0FET8</accession>